<comment type="caution">
    <text evidence="4">The sequence shown here is derived from an EMBL/GenBank/DDBJ whole genome shotgun (WGS) entry which is preliminary data.</text>
</comment>
<keyword evidence="5" id="KW-1185">Reference proteome</keyword>
<dbReference type="EMBL" id="JARBJD010000166">
    <property type="protein sequence ID" value="KAK2948939.1"/>
    <property type="molecule type" value="Genomic_DNA"/>
</dbReference>
<dbReference type="PANTHER" id="PTHR11249:SF2">
    <property type="entry name" value="GLIA MATURATION FACTOR"/>
    <property type="match status" value="1"/>
</dbReference>
<dbReference type="InterPro" id="IPR029006">
    <property type="entry name" value="ADF-H/Gelsolin-like_dom_sf"/>
</dbReference>
<dbReference type="Proteomes" id="UP001281761">
    <property type="component" value="Unassembled WGS sequence"/>
</dbReference>
<dbReference type="PANTHER" id="PTHR11249">
    <property type="entry name" value="GLIAL FACTOR NATURATION FACTOR"/>
    <property type="match status" value="1"/>
</dbReference>
<proteinExistence type="inferred from homology"/>
<evidence type="ECO:0000313" key="5">
    <source>
        <dbReference type="Proteomes" id="UP001281761"/>
    </source>
</evidence>
<name>A0ABQ9XDJ8_9EUKA</name>
<dbReference type="Pfam" id="PF00241">
    <property type="entry name" value="Cofilin_ADF"/>
    <property type="match status" value="1"/>
</dbReference>
<dbReference type="SMART" id="SM00102">
    <property type="entry name" value="ADF"/>
    <property type="match status" value="1"/>
</dbReference>
<evidence type="ECO:0000256" key="2">
    <source>
        <dbReference type="PIRNR" id="PIRNR001788"/>
    </source>
</evidence>
<dbReference type="PIRSF" id="PIRSF001788">
    <property type="entry name" value="GMF-beta"/>
    <property type="match status" value="1"/>
</dbReference>
<gene>
    <name evidence="4" type="ORF">BLNAU_16157</name>
</gene>
<dbReference type="PROSITE" id="PS51263">
    <property type="entry name" value="ADF_H"/>
    <property type="match status" value="1"/>
</dbReference>
<evidence type="ECO:0000256" key="1">
    <source>
        <dbReference type="ARBA" id="ARBA00010055"/>
    </source>
</evidence>
<evidence type="ECO:0000259" key="3">
    <source>
        <dbReference type="PROSITE" id="PS51263"/>
    </source>
</evidence>
<dbReference type="InterPro" id="IPR002108">
    <property type="entry name" value="ADF-H"/>
</dbReference>
<dbReference type="Gene3D" id="3.40.20.10">
    <property type="entry name" value="Severin"/>
    <property type="match status" value="1"/>
</dbReference>
<evidence type="ECO:0000313" key="4">
    <source>
        <dbReference type="EMBL" id="KAK2948939.1"/>
    </source>
</evidence>
<dbReference type="SUPFAM" id="SSF55753">
    <property type="entry name" value="Actin depolymerizing proteins"/>
    <property type="match status" value="1"/>
</dbReference>
<dbReference type="InterPro" id="IPR011171">
    <property type="entry name" value="GMF"/>
</dbReference>
<protein>
    <submittedName>
        <fullName evidence="4">Glia maturation factor beta</fullName>
    </submittedName>
</protein>
<accession>A0ABQ9XDJ8</accession>
<feature type="domain" description="ADF-H" evidence="3">
    <location>
        <begin position="13"/>
        <end position="146"/>
    </location>
</feature>
<reference evidence="4 5" key="1">
    <citation type="journal article" date="2022" name="bioRxiv">
        <title>Genomics of Preaxostyla Flagellates Illuminates Evolutionary Transitions and the Path Towards Mitochondrial Loss.</title>
        <authorList>
            <person name="Novak L.V.F."/>
            <person name="Treitli S.C."/>
            <person name="Pyrih J."/>
            <person name="Halakuc P."/>
            <person name="Pipaliya S.V."/>
            <person name="Vacek V."/>
            <person name="Brzon O."/>
            <person name="Soukal P."/>
            <person name="Eme L."/>
            <person name="Dacks J.B."/>
            <person name="Karnkowska A."/>
            <person name="Elias M."/>
            <person name="Hampl V."/>
        </authorList>
    </citation>
    <scope>NUCLEOTIDE SEQUENCE [LARGE SCALE GENOMIC DNA]</scope>
    <source>
        <strain evidence="4">NAU3</strain>
        <tissue evidence="4">Gut</tissue>
    </source>
</reference>
<comment type="similarity">
    <text evidence="1 2">Belongs to the actin-binding proteins ADF family. GMF subfamily.</text>
</comment>
<sequence length="148" mass="16987">MQQEVIRGTDSSGLDLQFEEGLLNRFESFRKANGKSAMIVLKIDKDTRTVGIEEELVDVDLEDFREDLPDTKPKYILYSFEIKRADGRLQVPLVLIYYTPHSAATNLSMLYSSAKNQLGRFFNVNKMIELRNADDLTTEFLVSQLGMR</sequence>
<organism evidence="4 5">
    <name type="scientific">Blattamonas nauphoetae</name>
    <dbReference type="NCBI Taxonomy" id="2049346"/>
    <lineage>
        <taxon>Eukaryota</taxon>
        <taxon>Metamonada</taxon>
        <taxon>Preaxostyla</taxon>
        <taxon>Oxymonadida</taxon>
        <taxon>Blattamonas</taxon>
    </lineage>
</organism>